<dbReference type="PANTHER" id="PTHR33308:SF9">
    <property type="entry name" value="PEPTIDOGLYCAN HYDROLASE FLGJ"/>
    <property type="match status" value="1"/>
</dbReference>
<name>A0A398B1I2_9BACI</name>
<dbReference type="PANTHER" id="PTHR33308">
    <property type="entry name" value="PEPTIDOGLYCAN HYDROLASE FLGJ"/>
    <property type="match status" value="1"/>
</dbReference>
<evidence type="ECO:0000259" key="2">
    <source>
        <dbReference type="PROSITE" id="PS51781"/>
    </source>
</evidence>
<dbReference type="InterPro" id="IPR051056">
    <property type="entry name" value="Glycosyl_Hydrolase_73"/>
</dbReference>
<dbReference type="Gene3D" id="1.10.530.10">
    <property type="match status" value="1"/>
</dbReference>
<keyword evidence="1" id="KW-0378">Hydrolase</keyword>
<reference evidence="4 5" key="1">
    <citation type="submission" date="2018-08" db="EMBL/GenBank/DDBJ databases">
        <title>Bacillus jemisoniae sp. nov., Bacillus chryseoplanitiae sp. nov., Bacillus resnikiae sp. nov., and Bacillus frankliniae sp. nov., isolated from Viking spacecraft and associated surfaces.</title>
        <authorList>
            <person name="Seuylemezian A."/>
            <person name="Vaishampayan P."/>
        </authorList>
    </citation>
    <scope>NUCLEOTIDE SEQUENCE [LARGE SCALE GENOMIC DNA]</scope>
    <source>
        <strain evidence="4 5">JJ-247</strain>
    </source>
</reference>
<dbReference type="GO" id="GO:0004040">
    <property type="term" value="F:amidase activity"/>
    <property type="evidence" value="ECO:0007669"/>
    <property type="project" value="InterPro"/>
</dbReference>
<feature type="domain" description="SH3b" evidence="2">
    <location>
        <begin position="1434"/>
        <end position="1506"/>
    </location>
</feature>
<dbReference type="InterPro" id="IPR002901">
    <property type="entry name" value="MGlyc_endo_b_GlcNAc-like_dom"/>
</dbReference>
<gene>
    <name evidence="4" type="ORF">D1970_21070</name>
</gene>
<evidence type="ECO:0000259" key="3">
    <source>
        <dbReference type="PROSITE" id="PS51820"/>
    </source>
</evidence>
<evidence type="ECO:0000313" key="4">
    <source>
        <dbReference type="EMBL" id="RID81743.1"/>
    </source>
</evidence>
<dbReference type="OrthoDB" id="9816557at2"/>
<feature type="domain" description="PA14" evidence="3">
    <location>
        <begin position="133"/>
        <end position="279"/>
    </location>
</feature>
<sequence length="1506" mass="167050">MKIQQKTVLLLILSFIIGLVVYEKGEAETFVYNEKTPIVEYNWGKGGPAGYTDNFEANFDQSQYLNKGNYFIQTLADDGVTVDVDKKRVIDRINYSSKLIDRSYLTDVQEGNHEIITHYKEGTGNASVFSHVVPFDSWLGYYYQNTTFSGAPIGAKIISGGINGSLKEVNGFGSPLPDKLLSDNFSVKYYSAKRLAAGEYVVRGGADDGLQVFIDGKLVLDRFTPTGYREDAVKVTLNDTSQKDIHLIEVRYKEGMLSSRVNVSIEPYREVIQPSAEDGWVGEVFAQDNFSGSSIILGGRNASNKIGILDFDWKSGSPGINIPKDNFSARFYRKWEVDKTGVYSINIWADDKTRVYIDGKMVVDSWKYIPGSYRKITLPVIKGAHEIRVDYGEAIYNARIKLAIEKEEADFEKTEPFMHYNWGLGSPINKLDHFTGEFNQSQYLGAGDYFVQTLADDGIFMDFDGQKVIDRWTYIPNTMNRHLLTDVDSGNHNITTLYREGSKSAMLFSDIVPFGNWLAYYYNNDSFSGAPAGAKVIDAGVEYGELTETNGQGSPLPGVVNAENFTAKYVTAKRIPAGDYVLRAGADDGLQVYIDGELVLDRFSPAGYREDAAKVTVSNSSEGSDIHWVEVKYKEGVLGSRLNVSLQPFADVMKAEQEFGWVGEVYPNQTLSGNPVILGGKGAKSLIGSLDFNWGTESPSPFIPSDGFSARFTKKINIADAGYYVIKADADDGVRVYVDDRLVMDSWNYQSPTMRKSGIQLSAGTHTVRVEYNENKLGARLSLNLVKGKTSYGAAQKTLRYNWGLDSPDVEVQPDYFTAMYDQSQYLESGDYFLQTLADDGITVDVNGNRVIDRKSYSNDSIINRALLTNLSAGNQKISTAYYEGIKDAALYSEVVKFGDWLAYYYPNQTLSGIPVSAKVLRAGSLYGKLAENNGMSSPVPGVVPADNFSARYVTAKRIPAGDYVLRTGADDGLQVYVDGELVLDRFTNNSFREDSIKLNISDRGTVADKDVHWIEVRYKEASSSSRVEAYLQPYSDAVNIGSNDGWFGEFYKNTTLSGNPVIIGGKNPIFRVDSVNFNWGQAAPTPLIPADYFSARFTKKMYMAETGDYVMTVYADDGVRVKVDGITKIDSWQYVSGNKRQVILRSLPAGVHTITIEYYDGKLGASVKFDLQKIQAATFIEVDLRKPSNITAQDIVNFFNVKKPESPLKAYAQDFIDVQNKSGVNAQYLVAHAIWETGWGSSTLTKYKRNFFGYGAYDSCPFTCAYYFPTGYDSINYVAYQVKTDYLTPGGRYYNGPDLIGMNVKYATDPNWKNGIANLMEQIKPFDAAYYNKVPANTVKPPVPPVYSRNIPAGSPVPSSIVINFPAGIKAVTTQSVNFRNLPYVSSSTYIAQIPSSTSIVVEGYNTDVRDSWYRANFLGKSGWVSGDYITIQNLVKVQVGDFLNIRTDATTSSASIKTVPNGTYLKTALDAYGKKVMKNGWYKVYVPGTTQTGWVSGSYVGVIQ</sequence>
<proteinExistence type="predicted"/>
<dbReference type="SMART" id="SM00047">
    <property type="entry name" value="LYZ2"/>
    <property type="match status" value="1"/>
</dbReference>
<feature type="domain" description="PA14" evidence="3">
    <location>
        <begin position="656"/>
        <end position="799"/>
    </location>
</feature>
<dbReference type="InterPro" id="IPR003646">
    <property type="entry name" value="SH3-like_bac-type"/>
</dbReference>
<dbReference type="Pfam" id="PF07691">
    <property type="entry name" value="PA14"/>
    <property type="match status" value="4"/>
</dbReference>
<dbReference type="RefSeq" id="WP_119114814.1">
    <property type="nucleotide sequence ID" value="NZ_CBCSEO010000022.1"/>
</dbReference>
<dbReference type="InterPro" id="IPR011658">
    <property type="entry name" value="PA14_dom"/>
</dbReference>
<dbReference type="InterPro" id="IPR037524">
    <property type="entry name" value="PA14/GLEYA"/>
</dbReference>
<dbReference type="Pfam" id="PF01832">
    <property type="entry name" value="Glucosaminidase"/>
    <property type="match status" value="1"/>
</dbReference>
<dbReference type="EMBL" id="QWVT01000049">
    <property type="protein sequence ID" value="RID81743.1"/>
    <property type="molecule type" value="Genomic_DNA"/>
</dbReference>
<dbReference type="Gene3D" id="3.90.182.10">
    <property type="entry name" value="Toxin - Anthrax Protective Antigen,domain 1"/>
    <property type="match status" value="3"/>
</dbReference>
<dbReference type="Pfam" id="PF08239">
    <property type="entry name" value="SH3_3"/>
    <property type="match status" value="1"/>
</dbReference>
<protein>
    <recommendedName>
        <fullName evidence="6">Beta-N-acetylglucosaminidase</fullName>
    </recommendedName>
</protein>
<evidence type="ECO:0008006" key="6">
    <source>
        <dbReference type="Google" id="ProtNLM"/>
    </source>
</evidence>
<comment type="caution">
    <text evidence="4">The sequence shown here is derived from an EMBL/GenBank/DDBJ whole genome shotgun (WGS) entry which is preliminary data.</text>
</comment>
<dbReference type="SUPFAM" id="SSF56988">
    <property type="entry name" value="Anthrax protective antigen"/>
    <property type="match status" value="4"/>
</dbReference>
<accession>A0A398B1I2</accession>
<dbReference type="SMART" id="SM00758">
    <property type="entry name" value="PA14"/>
    <property type="match status" value="3"/>
</dbReference>
<evidence type="ECO:0000313" key="5">
    <source>
        <dbReference type="Proteomes" id="UP000265816"/>
    </source>
</evidence>
<dbReference type="Proteomes" id="UP000265816">
    <property type="component" value="Unassembled WGS sequence"/>
</dbReference>
<feature type="domain" description="PA14" evidence="3">
    <location>
        <begin position="512"/>
        <end position="661"/>
    </location>
</feature>
<feature type="domain" description="PA14" evidence="3">
    <location>
        <begin position="896"/>
        <end position="1046"/>
    </location>
</feature>
<organism evidence="4 5">
    <name type="scientific">Mesobacillus zeae</name>
    <dbReference type="NCBI Taxonomy" id="1917180"/>
    <lineage>
        <taxon>Bacteria</taxon>
        <taxon>Bacillati</taxon>
        <taxon>Bacillota</taxon>
        <taxon>Bacilli</taxon>
        <taxon>Bacillales</taxon>
        <taxon>Bacillaceae</taxon>
        <taxon>Mesobacillus</taxon>
    </lineage>
</organism>
<dbReference type="PROSITE" id="PS51820">
    <property type="entry name" value="PA14"/>
    <property type="match status" value="6"/>
</dbReference>
<feature type="domain" description="PA14" evidence="3">
    <location>
        <begin position="1042"/>
        <end position="1187"/>
    </location>
</feature>
<feature type="domain" description="PA14" evidence="3">
    <location>
        <begin position="275"/>
        <end position="418"/>
    </location>
</feature>
<keyword evidence="5" id="KW-1185">Reference proteome</keyword>
<evidence type="ECO:0000256" key="1">
    <source>
        <dbReference type="ARBA" id="ARBA00022801"/>
    </source>
</evidence>
<dbReference type="PROSITE" id="PS51781">
    <property type="entry name" value="SH3B"/>
    <property type="match status" value="1"/>
</dbReference>
<dbReference type="Gene3D" id="2.30.30.40">
    <property type="entry name" value="SH3 Domains"/>
    <property type="match status" value="2"/>
</dbReference>